<organism evidence="3 4">
    <name type="scientific">Dictyocaulus viviparus</name>
    <name type="common">Bovine lungworm</name>
    <dbReference type="NCBI Taxonomy" id="29172"/>
    <lineage>
        <taxon>Eukaryota</taxon>
        <taxon>Metazoa</taxon>
        <taxon>Ecdysozoa</taxon>
        <taxon>Nematoda</taxon>
        <taxon>Chromadorea</taxon>
        <taxon>Rhabditida</taxon>
        <taxon>Rhabditina</taxon>
        <taxon>Rhabditomorpha</taxon>
        <taxon>Strongyloidea</taxon>
        <taxon>Metastrongylidae</taxon>
        <taxon>Dictyocaulus</taxon>
    </lineage>
</organism>
<name>A0A0D8Y614_DICVI</name>
<reference evidence="3 4" key="1">
    <citation type="submission" date="2013-11" db="EMBL/GenBank/DDBJ databases">
        <title>Draft genome of the bovine lungworm Dictyocaulus viviparus.</title>
        <authorList>
            <person name="Mitreva M."/>
        </authorList>
    </citation>
    <scope>NUCLEOTIDE SEQUENCE [LARGE SCALE GENOMIC DNA]</scope>
    <source>
        <strain evidence="3 4">HannoverDv2000</strain>
    </source>
</reference>
<feature type="transmembrane region" description="Helical" evidence="2">
    <location>
        <begin position="200"/>
        <end position="219"/>
    </location>
</feature>
<dbReference type="OrthoDB" id="5865729at2759"/>
<evidence type="ECO:0000313" key="3">
    <source>
        <dbReference type="EMBL" id="KJH50016.1"/>
    </source>
</evidence>
<feature type="transmembrane region" description="Helical" evidence="2">
    <location>
        <begin position="148"/>
        <end position="169"/>
    </location>
</feature>
<keyword evidence="2" id="KW-0812">Transmembrane</keyword>
<keyword evidence="2" id="KW-1133">Transmembrane helix</keyword>
<sequence>MIDDSKEQQENSMTAPEKSSLSGKPYTTSMKSNAGMSRKSVSELIGVELPPLIDGKLNEIYRKIVDTSPLPDGFDYGHMFESYVWRAIFLTSFTIGVRIGNIELISKLFTGTFGTTFVTILTYVVLPAGVVYGDKKAEKEANIHERRIMLIGASSLLGILGSVVNQHYIITESSAPSYFLPGLVGLAVQVFGPQFGHDRITFLAISVGCAFSAGMLTMICAQDFTFGTLFGLTLSAICATINLQIIIANINESKKEMMASHLAAVLMALYQHMVFSRLFGEYSAEHKSTPSITKPLLYS</sequence>
<feature type="transmembrane region" description="Helical" evidence="2">
    <location>
        <begin position="259"/>
        <end position="279"/>
    </location>
</feature>
<keyword evidence="4" id="KW-1185">Reference proteome</keyword>
<dbReference type="STRING" id="29172.A0A0D8Y614"/>
<feature type="compositionally biased region" description="Polar residues" evidence="1">
    <location>
        <begin position="10"/>
        <end position="35"/>
    </location>
</feature>
<dbReference type="AlphaFoldDB" id="A0A0D8Y614"/>
<evidence type="ECO:0000256" key="1">
    <source>
        <dbReference type="SAM" id="MobiDB-lite"/>
    </source>
</evidence>
<keyword evidence="2" id="KW-0472">Membrane</keyword>
<proteinExistence type="predicted"/>
<accession>A0A0D8Y614</accession>
<dbReference type="EMBL" id="KN716217">
    <property type="protein sequence ID" value="KJH50016.1"/>
    <property type="molecule type" value="Genomic_DNA"/>
</dbReference>
<feature type="region of interest" description="Disordered" evidence="1">
    <location>
        <begin position="1"/>
        <end position="35"/>
    </location>
</feature>
<feature type="transmembrane region" description="Helical" evidence="2">
    <location>
        <begin position="108"/>
        <end position="132"/>
    </location>
</feature>
<feature type="transmembrane region" description="Helical" evidence="2">
    <location>
        <begin position="225"/>
        <end position="247"/>
    </location>
</feature>
<evidence type="ECO:0000313" key="4">
    <source>
        <dbReference type="Proteomes" id="UP000053766"/>
    </source>
</evidence>
<dbReference type="Proteomes" id="UP000053766">
    <property type="component" value="Unassembled WGS sequence"/>
</dbReference>
<protein>
    <submittedName>
        <fullName evidence="3">Uncharacterized protein</fullName>
    </submittedName>
</protein>
<reference evidence="4" key="2">
    <citation type="journal article" date="2016" name="Sci. Rep.">
        <title>Dictyocaulus viviparus genome, variome and transcriptome elucidate lungworm biology and support future intervention.</title>
        <authorList>
            <person name="McNulty S.N."/>
            <person name="Strube C."/>
            <person name="Rosa B.A."/>
            <person name="Martin J.C."/>
            <person name="Tyagi R."/>
            <person name="Choi Y.J."/>
            <person name="Wang Q."/>
            <person name="Hallsworth Pepin K."/>
            <person name="Zhang X."/>
            <person name="Ozersky P."/>
            <person name="Wilson R.K."/>
            <person name="Sternberg P.W."/>
            <person name="Gasser R.B."/>
            <person name="Mitreva M."/>
        </authorList>
    </citation>
    <scope>NUCLEOTIDE SEQUENCE [LARGE SCALE GENOMIC DNA]</scope>
    <source>
        <strain evidence="4">HannoverDv2000</strain>
    </source>
</reference>
<gene>
    <name evidence="3" type="ORF">DICVIV_03817</name>
</gene>
<evidence type="ECO:0000256" key="2">
    <source>
        <dbReference type="SAM" id="Phobius"/>
    </source>
</evidence>
<feature type="transmembrane region" description="Helical" evidence="2">
    <location>
        <begin position="83"/>
        <end position="102"/>
    </location>
</feature>